<proteinExistence type="predicted"/>
<dbReference type="Proteomes" id="UP000324800">
    <property type="component" value="Unassembled WGS sequence"/>
</dbReference>
<gene>
    <name evidence="2" type="ORF">EZS28_008988</name>
</gene>
<sequence length="131" mass="14898">MISGYQTQFCQDQPIINASAKSKKWMFGLIFLLLEVLIISWIGAMFIIGMFPRQHIPFIVLAVVFLLFIIALIPFNSKASITFNPNNETVTMTKTRNFIKRIFCMKMDVSVTLDLNDITSSSLTAKKIIQT</sequence>
<accession>A0A5J4WML6</accession>
<dbReference type="EMBL" id="SNRW01001671">
    <property type="protein sequence ID" value="KAA6395489.1"/>
    <property type="molecule type" value="Genomic_DNA"/>
</dbReference>
<comment type="caution">
    <text evidence="2">The sequence shown here is derived from an EMBL/GenBank/DDBJ whole genome shotgun (WGS) entry which is preliminary data.</text>
</comment>
<dbReference type="AlphaFoldDB" id="A0A5J4WML6"/>
<name>A0A5J4WML6_9EUKA</name>
<reference evidence="2 3" key="1">
    <citation type="submission" date="2019-03" db="EMBL/GenBank/DDBJ databases">
        <title>Single cell metagenomics reveals metabolic interactions within the superorganism composed of flagellate Streblomastix strix and complex community of Bacteroidetes bacteria on its surface.</title>
        <authorList>
            <person name="Treitli S.C."/>
            <person name="Kolisko M."/>
            <person name="Husnik F."/>
            <person name="Keeling P."/>
            <person name="Hampl V."/>
        </authorList>
    </citation>
    <scope>NUCLEOTIDE SEQUENCE [LARGE SCALE GENOMIC DNA]</scope>
    <source>
        <strain evidence="2">ST1C</strain>
    </source>
</reference>
<organism evidence="2 3">
    <name type="scientific">Streblomastix strix</name>
    <dbReference type="NCBI Taxonomy" id="222440"/>
    <lineage>
        <taxon>Eukaryota</taxon>
        <taxon>Metamonada</taxon>
        <taxon>Preaxostyla</taxon>
        <taxon>Oxymonadida</taxon>
        <taxon>Streblomastigidae</taxon>
        <taxon>Streblomastix</taxon>
    </lineage>
</organism>
<protein>
    <submittedName>
        <fullName evidence="2">Uncharacterized protein</fullName>
    </submittedName>
</protein>
<keyword evidence="1" id="KW-1133">Transmembrane helix</keyword>
<evidence type="ECO:0000313" key="2">
    <source>
        <dbReference type="EMBL" id="KAA6395489.1"/>
    </source>
</evidence>
<evidence type="ECO:0000256" key="1">
    <source>
        <dbReference type="SAM" id="Phobius"/>
    </source>
</evidence>
<feature type="transmembrane region" description="Helical" evidence="1">
    <location>
        <begin position="56"/>
        <end position="75"/>
    </location>
</feature>
<keyword evidence="1" id="KW-0812">Transmembrane</keyword>
<feature type="transmembrane region" description="Helical" evidence="1">
    <location>
        <begin position="25"/>
        <end position="50"/>
    </location>
</feature>
<keyword evidence="1" id="KW-0472">Membrane</keyword>
<evidence type="ECO:0000313" key="3">
    <source>
        <dbReference type="Proteomes" id="UP000324800"/>
    </source>
</evidence>